<gene>
    <name evidence="2" type="ORF">NW755_013351</name>
</gene>
<dbReference type="EMBL" id="JAOQAV010000079">
    <property type="protein sequence ID" value="KAJ4178250.1"/>
    <property type="molecule type" value="Genomic_DNA"/>
</dbReference>
<reference evidence="2" key="1">
    <citation type="submission" date="2022-09" db="EMBL/GenBank/DDBJ databases">
        <title>Fusarium specimens isolated from Avocado Roots.</title>
        <authorList>
            <person name="Stajich J."/>
            <person name="Roper C."/>
            <person name="Heimlech-Rivalta G."/>
        </authorList>
    </citation>
    <scope>NUCLEOTIDE SEQUENCE</scope>
    <source>
        <strain evidence="2">A02</strain>
    </source>
</reference>
<organism evidence="2 3">
    <name type="scientific">Fusarium falciforme</name>
    <dbReference type="NCBI Taxonomy" id="195108"/>
    <lineage>
        <taxon>Eukaryota</taxon>
        <taxon>Fungi</taxon>
        <taxon>Dikarya</taxon>
        <taxon>Ascomycota</taxon>
        <taxon>Pezizomycotina</taxon>
        <taxon>Sordariomycetes</taxon>
        <taxon>Hypocreomycetidae</taxon>
        <taxon>Hypocreales</taxon>
        <taxon>Nectriaceae</taxon>
        <taxon>Fusarium</taxon>
        <taxon>Fusarium solani species complex</taxon>
    </lineage>
</organism>
<protein>
    <recommendedName>
        <fullName evidence="4">BTB domain-containing protein</fullName>
    </recommendedName>
</protein>
<evidence type="ECO:0000313" key="2">
    <source>
        <dbReference type="EMBL" id="KAJ4178250.1"/>
    </source>
</evidence>
<dbReference type="InterPro" id="IPR011333">
    <property type="entry name" value="SKP1/BTB/POZ_sf"/>
</dbReference>
<feature type="compositionally biased region" description="Basic and acidic residues" evidence="1">
    <location>
        <begin position="12"/>
        <end position="23"/>
    </location>
</feature>
<comment type="caution">
    <text evidence="2">The sequence shown here is derived from an EMBL/GenBank/DDBJ whole genome shotgun (WGS) entry which is preliminary data.</text>
</comment>
<dbReference type="Gene3D" id="3.30.710.10">
    <property type="entry name" value="Potassium Channel Kv1.1, Chain A"/>
    <property type="match status" value="1"/>
</dbReference>
<keyword evidence="3" id="KW-1185">Reference proteome</keyword>
<evidence type="ECO:0008006" key="4">
    <source>
        <dbReference type="Google" id="ProtNLM"/>
    </source>
</evidence>
<dbReference type="SUPFAM" id="SSF54695">
    <property type="entry name" value="POZ domain"/>
    <property type="match status" value="1"/>
</dbReference>
<proteinExistence type="predicted"/>
<name>A0A9W8QW45_9HYPO</name>
<accession>A0A9W8QW45</accession>
<evidence type="ECO:0000256" key="1">
    <source>
        <dbReference type="SAM" id="MobiDB-lite"/>
    </source>
</evidence>
<dbReference type="AlphaFoldDB" id="A0A9W8QW45"/>
<feature type="region of interest" description="Disordered" evidence="1">
    <location>
        <begin position="1"/>
        <end position="23"/>
    </location>
</feature>
<sequence length="347" mass="38889">MSTPSPAHKRKRGDDSPSARSLAREEGVLERVAPDGDVIFVLGGGTDKVQVQSSIMKSASPVFSAMLAGHFREGQMLQDATASGQPVEIPLPGDDFEAFKLICIAIHRQASTTQYCPSEEVLMRVLQIADKYNLVDSVFLSMEFWARKYVPDPTLNHFLLMIICHQIKSQELFQLFSRSLVLNHGGSFMSLAAENEQHICDSVPRGTIYKLACALEEMRATMMRRITKFINAELMARFNNGHSDNEMSSDILPYYRLLRGVLDSYSRNPGLHSVGNDYSISDLTSQILKIETSFPAERSYNRTAPNAIPVYMALLRRLRGLNENFVGLCLDCLEVDKLDFDCRGVHK</sequence>
<evidence type="ECO:0000313" key="3">
    <source>
        <dbReference type="Proteomes" id="UP001152087"/>
    </source>
</evidence>
<dbReference type="Proteomes" id="UP001152087">
    <property type="component" value="Unassembled WGS sequence"/>
</dbReference>